<dbReference type="PROSITE" id="PS00237">
    <property type="entry name" value="G_PROTEIN_RECEP_F1_1"/>
    <property type="match status" value="1"/>
</dbReference>
<name>A0AA41MU99_SCICA</name>
<dbReference type="SUPFAM" id="SSF81321">
    <property type="entry name" value="Family A G protein-coupled receptor-like"/>
    <property type="match status" value="1"/>
</dbReference>
<dbReference type="InterPro" id="IPR050402">
    <property type="entry name" value="OR51/52/56-like"/>
</dbReference>
<dbReference type="AlphaFoldDB" id="A0AA41MU99"/>
<evidence type="ECO:0000256" key="4">
    <source>
        <dbReference type="ARBA" id="ARBA00022725"/>
    </source>
</evidence>
<dbReference type="Gene3D" id="1.20.1070.10">
    <property type="entry name" value="Rhodopsin 7-helix transmembrane proteins"/>
    <property type="match status" value="1"/>
</dbReference>
<dbReference type="InterPro" id="IPR017452">
    <property type="entry name" value="GPCR_Rhodpsn_7TM"/>
</dbReference>
<dbReference type="GO" id="GO:0005886">
    <property type="term" value="C:plasma membrane"/>
    <property type="evidence" value="ECO:0007669"/>
    <property type="project" value="UniProtKB-SubCell"/>
</dbReference>
<feature type="transmembrane region" description="Helical" evidence="11">
    <location>
        <begin position="62"/>
        <end position="84"/>
    </location>
</feature>
<proteinExistence type="inferred from homology"/>
<evidence type="ECO:0000256" key="1">
    <source>
        <dbReference type="ARBA" id="ARBA00004141"/>
    </source>
</evidence>
<evidence type="ECO:0000256" key="9">
    <source>
        <dbReference type="ARBA" id="ARBA00023224"/>
    </source>
</evidence>
<keyword evidence="6 10" id="KW-0297">G-protein coupled receptor</keyword>
<dbReference type="PRINTS" id="PR00245">
    <property type="entry name" value="OLFACTORYR"/>
</dbReference>
<keyword evidence="2 11" id="KW-0716">Sensory transduction</keyword>
<keyword evidence="3 10" id="KW-0812">Transmembrane</keyword>
<comment type="caution">
    <text evidence="13">The sequence shown here is derived from an EMBL/GenBank/DDBJ whole genome shotgun (WGS) entry which is preliminary data.</text>
</comment>
<dbReference type="InterPro" id="IPR000725">
    <property type="entry name" value="Olfact_rcpt"/>
</dbReference>
<keyword evidence="14" id="KW-1185">Reference proteome</keyword>
<gene>
    <name evidence="13" type="ORF">SUZIE_147100</name>
</gene>
<evidence type="ECO:0000256" key="3">
    <source>
        <dbReference type="ARBA" id="ARBA00022692"/>
    </source>
</evidence>
<keyword evidence="11" id="KW-1003">Cell membrane</keyword>
<evidence type="ECO:0000313" key="14">
    <source>
        <dbReference type="Proteomes" id="UP001166674"/>
    </source>
</evidence>
<evidence type="ECO:0000256" key="5">
    <source>
        <dbReference type="ARBA" id="ARBA00022989"/>
    </source>
</evidence>
<dbReference type="PROSITE" id="PS50262">
    <property type="entry name" value="G_PROTEIN_RECEP_F1_2"/>
    <property type="match status" value="1"/>
</dbReference>
<evidence type="ECO:0000256" key="6">
    <source>
        <dbReference type="ARBA" id="ARBA00023040"/>
    </source>
</evidence>
<keyword evidence="4 11" id="KW-0552">Olfaction</keyword>
<keyword evidence="8 10" id="KW-0675">Receptor</keyword>
<comment type="similarity">
    <text evidence="10">Belongs to the G-protein coupled receptor 1 family.</text>
</comment>
<keyword evidence="9 10" id="KW-0807">Transducer</keyword>
<evidence type="ECO:0000256" key="8">
    <source>
        <dbReference type="ARBA" id="ARBA00023170"/>
    </source>
</evidence>
<evidence type="ECO:0000259" key="12">
    <source>
        <dbReference type="PROSITE" id="PS50262"/>
    </source>
</evidence>
<feature type="transmembrane region" description="Helical" evidence="11">
    <location>
        <begin position="243"/>
        <end position="267"/>
    </location>
</feature>
<feature type="domain" description="G-protein coupled receptors family 1 profile" evidence="12">
    <location>
        <begin position="43"/>
        <end position="294"/>
    </location>
</feature>
<evidence type="ECO:0000256" key="7">
    <source>
        <dbReference type="ARBA" id="ARBA00023136"/>
    </source>
</evidence>
<dbReference type="GO" id="GO:0004984">
    <property type="term" value="F:olfactory receptor activity"/>
    <property type="evidence" value="ECO:0007669"/>
    <property type="project" value="InterPro"/>
</dbReference>
<feature type="transmembrane region" description="Helical" evidence="11">
    <location>
        <begin position="104"/>
        <end position="122"/>
    </location>
</feature>
<feature type="transmembrane region" description="Helical" evidence="11">
    <location>
        <begin position="25"/>
        <end position="50"/>
    </location>
</feature>
<keyword evidence="7 11" id="KW-0472">Membrane</keyword>
<comment type="subcellular location">
    <subcellularLocation>
        <location evidence="11">Cell membrane</location>
        <topology evidence="11">Multi-pass membrane protein</topology>
    </subcellularLocation>
    <subcellularLocation>
        <location evidence="1">Membrane</location>
        <topology evidence="1">Multi-pass membrane protein</topology>
    </subcellularLocation>
</comment>
<keyword evidence="5 11" id="KW-1133">Transmembrane helix</keyword>
<dbReference type="EMBL" id="JAATJV010319398">
    <property type="protein sequence ID" value="MBZ3878270.1"/>
    <property type="molecule type" value="Genomic_DNA"/>
</dbReference>
<dbReference type="GO" id="GO:0071396">
    <property type="term" value="P:cellular response to lipid"/>
    <property type="evidence" value="ECO:0007669"/>
    <property type="project" value="UniProtKB-ARBA"/>
</dbReference>
<evidence type="ECO:0000256" key="2">
    <source>
        <dbReference type="ARBA" id="ARBA00022606"/>
    </source>
</evidence>
<dbReference type="PRINTS" id="PR00237">
    <property type="entry name" value="GPCRRHODOPSN"/>
</dbReference>
<evidence type="ECO:0000313" key="13">
    <source>
        <dbReference type="EMBL" id="MBZ3878270.1"/>
    </source>
</evidence>
<feature type="transmembrane region" description="Helical" evidence="11">
    <location>
        <begin position="199"/>
        <end position="231"/>
    </location>
</feature>
<organism evidence="13 14">
    <name type="scientific">Sciurus carolinensis</name>
    <name type="common">Eastern gray squirrel</name>
    <dbReference type="NCBI Taxonomy" id="30640"/>
    <lineage>
        <taxon>Eukaryota</taxon>
        <taxon>Metazoa</taxon>
        <taxon>Chordata</taxon>
        <taxon>Craniata</taxon>
        <taxon>Vertebrata</taxon>
        <taxon>Euteleostomi</taxon>
        <taxon>Mammalia</taxon>
        <taxon>Eutheria</taxon>
        <taxon>Euarchontoglires</taxon>
        <taxon>Glires</taxon>
        <taxon>Rodentia</taxon>
        <taxon>Sciuromorpha</taxon>
        <taxon>Sciuridae</taxon>
        <taxon>Sciurinae</taxon>
        <taxon>Sciurini</taxon>
        <taxon>Sciurus</taxon>
    </lineage>
</organism>
<evidence type="ECO:0000256" key="10">
    <source>
        <dbReference type="RuleBase" id="RU000688"/>
    </source>
</evidence>
<evidence type="ECO:0000256" key="11">
    <source>
        <dbReference type="RuleBase" id="RU363047"/>
    </source>
</evidence>
<dbReference type="FunFam" id="1.20.1070.10:FF:000002">
    <property type="entry name" value="Olfactory receptor"/>
    <property type="match status" value="1"/>
</dbReference>
<protein>
    <recommendedName>
        <fullName evidence="11">Olfactory receptor</fullName>
    </recommendedName>
</protein>
<feature type="transmembrane region" description="Helical" evidence="11">
    <location>
        <begin position="143"/>
        <end position="163"/>
    </location>
</feature>
<reference evidence="13" key="1">
    <citation type="submission" date="2020-03" db="EMBL/GenBank/DDBJ databases">
        <title>Studies in the Genomics of Life Span.</title>
        <authorList>
            <person name="Glass D."/>
        </authorList>
    </citation>
    <scope>NUCLEOTIDE SEQUENCE</scope>
    <source>
        <strain evidence="13">SUZIE</strain>
        <tissue evidence="13">Muscle</tissue>
    </source>
</reference>
<dbReference type="Proteomes" id="UP001166674">
    <property type="component" value="Unassembled WGS sequence"/>
</dbReference>
<feature type="transmembrane region" description="Helical" evidence="11">
    <location>
        <begin position="273"/>
        <end position="294"/>
    </location>
</feature>
<dbReference type="PANTHER" id="PTHR26450">
    <property type="entry name" value="OLFACTORY RECEPTOR 56B1-RELATED"/>
    <property type="match status" value="1"/>
</dbReference>
<dbReference type="Pfam" id="PF13853">
    <property type="entry name" value="7tm_4"/>
    <property type="match status" value="1"/>
</dbReference>
<dbReference type="InterPro" id="IPR000276">
    <property type="entry name" value="GPCR_Rhodpsn"/>
</dbReference>
<dbReference type="PANTHER" id="PTHR26450:SF25">
    <property type="entry name" value="OLFACTORY RECEPTOR"/>
    <property type="match status" value="1"/>
</dbReference>
<accession>A0AA41MU99</accession>
<sequence length="314" mass="35391">MSTLSDSHINSSSFVLTGVPGLEVYSLWLAIPFSSIYAMVFLGNCMILHVIRTEPSLHQPMFYFLAMLAFTDLCMGLSTVHTVLGVLWGFMQKISLDFCIAQSYFIHGLSLMESSVLLAMAFDRYIAICNPLRYSSILTSNKIMKIGVAISCRSSLLIPPVIIRLKFLTYCRPHILSHSFCLHQDLIRMACSDIHFNSIYGLALVISNLLLDAVLILISYVMILHTVLAIASQEERMKSLQTCVSHICAVLIFYIPIIGLTMVHRFGKHLSPLVHVLMGNIYILFPPLMNPIIYSIKTQQIRRRVQKLFSLKAV</sequence>
<dbReference type="GO" id="GO:0004930">
    <property type="term" value="F:G protein-coupled receptor activity"/>
    <property type="evidence" value="ECO:0007669"/>
    <property type="project" value="UniProtKB-KW"/>
</dbReference>
<dbReference type="CDD" id="cd15222">
    <property type="entry name" value="7tmA_OR51-like"/>
    <property type="match status" value="1"/>
</dbReference>